<dbReference type="Proteomes" id="UP000324222">
    <property type="component" value="Unassembled WGS sequence"/>
</dbReference>
<gene>
    <name evidence="1" type="ORF">E2C01_060285</name>
</gene>
<reference evidence="1 2" key="1">
    <citation type="submission" date="2019-05" db="EMBL/GenBank/DDBJ databases">
        <title>Another draft genome of Portunus trituberculatus and its Hox gene families provides insights of decapod evolution.</title>
        <authorList>
            <person name="Jeong J.-H."/>
            <person name="Song I."/>
            <person name="Kim S."/>
            <person name="Choi T."/>
            <person name="Kim D."/>
            <person name="Ryu S."/>
            <person name="Kim W."/>
        </authorList>
    </citation>
    <scope>NUCLEOTIDE SEQUENCE [LARGE SCALE GENOMIC DNA]</scope>
    <source>
        <tissue evidence="1">Muscle</tissue>
    </source>
</reference>
<comment type="caution">
    <text evidence="1">The sequence shown here is derived from an EMBL/GenBank/DDBJ whole genome shotgun (WGS) entry which is preliminary data.</text>
</comment>
<dbReference type="EMBL" id="VSRR010024339">
    <property type="protein sequence ID" value="MPC66140.1"/>
    <property type="molecule type" value="Genomic_DNA"/>
</dbReference>
<proteinExistence type="predicted"/>
<accession>A0A5B7H1U5</accession>
<name>A0A5B7H1U5_PORTR</name>
<dbReference type="AlphaFoldDB" id="A0A5B7H1U5"/>
<keyword evidence="2" id="KW-1185">Reference proteome</keyword>
<organism evidence="1 2">
    <name type="scientific">Portunus trituberculatus</name>
    <name type="common">Swimming crab</name>
    <name type="synonym">Neptunus trituberculatus</name>
    <dbReference type="NCBI Taxonomy" id="210409"/>
    <lineage>
        <taxon>Eukaryota</taxon>
        <taxon>Metazoa</taxon>
        <taxon>Ecdysozoa</taxon>
        <taxon>Arthropoda</taxon>
        <taxon>Crustacea</taxon>
        <taxon>Multicrustacea</taxon>
        <taxon>Malacostraca</taxon>
        <taxon>Eumalacostraca</taxon>
        <taxon>Eucarida</taxon>
        <taxon>Decapoda</taxon>
        <taxon>Pleocyemata</taxon>
        <taxon>Brachyura</taxon>
        <taxon>Eubrachyura</taxon>
        <taxon>Portunoidea</taxon>
        <taxon>Portunidae</taxon>
        <taxon>Portuninae</taxon>
        <taxon>Portunus</taxon>
    </lineage>
</organism>
<protein>
    <submittedName>
        <fullName evidence="1">Uncharacterized protein</fullName>
    </submittedName>
</protein>
<sequence length="135" mass="14623">MLTNLQSLPTASSLNLSPDLYSVPQPQYICRSQSLTTASQIPFSVSLHAVPESVKHNKSPPGGLVPCRTSETFKLQRWTCTEEHLSLLAGAAPLHPAGLPIRQGMSARTEDITGLSERVVRLTDTLPCCLTTARQ</sequence>
<evidence type="ECO:0000313" key="2">
    <source>
        <dbReference type="Proteomes" id="UP000324222"/>
    </source>
</evidence>
<evidence type="ECO:0000313" key="1">
    <source>
        <dbReference type="EMBL" id="MPC66140.1"/>
    </source>
</evidence>